<dbReference type="Proteomes" id="UP001162480">
    <property type="component" value="Chromosome 1"/>
</dbReference>
<evidence type="ECO:0000313" key="2">
    <source>
        <dbReference type="Proteomes" id="UP001162480"/>
    </source>
</evidence>
<proteinExistence type="predicted"/>
<dbReference type="AlphaFoldDB" id="A0AA36EWI6"/>
<keyword evidence="2" id="KW-1185">Reference proteome</keyword>
<protein>
    <submittedName>
        <fullName evidence="1">Uncharacterized protein</fullName>
    </submittedName>
</protein>
<accession>A0AA36EWI6</accession>
<organism evidence="1 2">
    <name type="scientific">Octopus vulgaris</name>
    <name type="common">Common octopus</name>
    <dbReference type="NCBI Taxonomy" id="6645"/>
    <lineage>
        <taxon>Eukaryota</taxon>
        <taxon>Metazoa</taxon>
        <taxon>Spiralia</taxon>
        <taxon>Lophotrochozoa</taxon>
        <taxon>Mollusca</taxon>
        <taxon>Cephalopoda</taxon>
        <taxon>Coleoidea</taxon>
        <taxon>Octopodiformes</taxon>
        <taxon>Octopoda</taxon>
        <taxon>Incirrata</taxon>
        <taxon>Octopodidae</taxon>
        <taxon>Octopus</taxon>
    </lineage>
</organism>
<dbReference type="EMBL" id="OX597814">
    <property type="protein sequence ID" value="CAI9715954.1"/>
    <property type="molecule type" value="Genomic_DNA"/>
</dbReference>
<gene>
    <name evidence="1" type="ORF">OCTVUL_1B028479</name>
</gene>
<evidence type="ECO:0000313" key="1">
    <source>
        <dbReference type="EMBL" id="CAI9715954.1"/>
    </source>
</evidence>
<name>A0AA36EWI6_OCTVU</name>
<reference evidence="1" key="1">
    <citation type="submission" date="2023-08" db="EMBL/GenBank/DDBJ databases">
        <authorList>
            <person name="Alioto T."/>
            <person name="Alioto T."/>
            <person name="Gomez Garrido J."/>
        </authorList>
    </citation>
    <scope>NUCLEOTIDE SEQUENCE</scope>
</reference>
<sequence>MWRESKQDMQVFCKFYESFFQNNSNSYVKFFLAFINDAIEQEQKRRHDATLTYSVNNFEYICGPATRIQETLCEMDLNLNGGNRFFLVYRHNYKIFALYLNKQNPQIRRPL</sequence>